<dbReference type="PANTHER" id="PTHR13359">
    <property type="entry name" value="39S RIBOSOMAL PROTEIN L40, MITOCHONDRIAL"/>
    <property type="match status" value="1"/>
</dbReference>
<keyword evidence="3" id="KW-1185">Reference proteome</keyword>
<comment type="caution">
    <text evidence="2">The sequence shown here is derived from an EMBL/GenBank/DDBJ whole genome shotgun (WGS) entry which is preliminary data.</text>
</comment>
<organism evidence="2 3">
    <name type="scientific">Brassica rapa subsp. trilocularis</name>
    <dbReference type="NCBI Taxonomy" id="1813537"/>
    <lineage>
        <taxon>Eukaryota</taxon>
        <taxon>Viridiplantae</taxon>
        <taxon>Streptophyta</taxon>
        <taxon>Embryophyta</taxon>
        <taxon>Tracheophyta</taxon>
        <taxon>Spermatophyta</taxon>
        <taxon>Magnoliopsida</taxon>
        <taxon>eudicotyledons</taxon>
        <taxon>Gunneridae</taxon>
        <taxon>Pentapetalae</taxon>
        <taxon>rosids</taxon>
        <taxon>malvids</taxon>
        <taxon>Brassicales</taxon>
        <taxon>Brassicaceae</taxon>
        <taxon>Brassiceae</taxon>
        <taxon>Brassica</taxon>
    </lineage>
</organism>
<dbReference type="PANTHER" id="PTHR13359:SF2">
    <property type="entry name" value="LARGE RIBOSOMAL SUBUNIT PROTEIN ML40"/>
    <property type="match status" value="1"/>
</dbReference>
<dbReference type="InterPro" id="IPR039145">
    <property type="entry name" value="Ribosomal_mL40_metazoa/plant"/>
</dbReference>
<proteinExistence type="predicted"/>
<dbReference type="Proteomes" id="UP000823674">
    <property type="component" value="Chromosome A09"/>
</dbReference>
<accession>A0ABQ7LDV2</accession>
<gene>
    <name evidence="2" type="primary">A09p029840.1_BraROA</name>
    <name evidence="2" type="ORF">IGI04_035229</name>
</gene>
<name>A0ABQ7LDV2_BRACM</name>
<sequence>MIRITRPKPIIESLTYNLIQRCSAGGTPKGKAKLKTGQPLKRNKLSTKKGGGGKTPAASGDGEEAVKGKGRISDEKQKLYEQCLNAPCPVRSLTPKEAEREAQREKLGLISKDKQRDMEIQKKGGAAAMGINTDEPMRIGTAGLDYVSLGIFSADELVKYKVTAEDGERLAKENSKVLMREHRERRAAETVLLNMKKAAIEALPEKLKMAALEPDLTPFPANRGMATLTPPIEGYLEKVMDAAKKSSIDSIFRMEQNRD</sequence>
<dbReference type="EMBL" id="JADBGQ010000008">
    <property type="protein sequence ID" value="KAG5383759.1"/>
    <property type="molecule type" value="Genomic_DNA"/>
</dbReference>
<evidence type="ECO:0000256" key="1">
    <source>
        <dbReference type="SAM" id="MobiDB-lite"/>
    </source>
</evidence>
<evidence type="ECO:0000313" key="2">
    <source>
        <dbReference type="EMBL" id="KAG5383759.1"/>
    </source>
</evidence>
<feature type="region of interest" description="Disordered" evidence="1">
    <location>
        <begin position="22"/>
        <end position="70"/>
    </location>
</feature>
<reference evidence="2 3" key="1">
    <citation type="submission" date="2021-03" db="EMBL/GenBank/DDBJ databases">
        <authorList>
            <person name="King G.J."/>
            <person name="Bancroft I."/>
            <person name="Baten A."/>
            <person name="Bloomfield J."/>
            <person name="Borpatragohain P."/>
            <person name="He Z."/>
            <person name="Irish N."/>
            <person name="Irwin J."/>
            <person name="Liu K."/>
            <person name="Mauleon R.P."/>
            <person name="Moore J."/>
            <person name="Morris R."/>
            <person name="Ostergaard L."/>
            <person name="Wang B."/>
            <person name="Wells R."/>
        </authorList>
    </citation>
    <scope>NUCLEOTIDE SEQUENCE [LARGE SCALE GENOMIC DNA]</scope>
    <source>
        <strain evidence="2">R-o-18</strain>
        <tissue evidence="2">Leaf</tissue>
    </source>
</reference>
<evidence type="ECO:0000313" key="3">
    <source>
        <dbReference type="Proteomes" id="UP000823674"/>
    </source>
</evidence>
<protein>
    <submittedName>
        <fullName evidence="2">Uncharacterized protein</fullName>
    </submittedName>
</protein>